<evidence type="ECO:0000256" key="2">
    <source>
        <dbReference type="ARBA" id="ARBA00022670"/>
    </source>
</evidence>
<keyword evidence="3" id="KW-0378">Hydrolase</keyword>
<dbReference type="GO" id="GO:0004252">
    <property type="term" value="F:serine-type endopeptidase activity"/>
    <property type="evidence" value="ECO:0007669"/>
    <property type="project" value="InterPro"/>
</dbReference>
<dbReference type="InterPro" id="IPR051201">
    <property type="entry name" value="Chloro_Bact_Ser_Proteases"/>
</dbReference>
<proteinExistence type="inferred from homology"/>
<dbReference type="PRINTS" id="PR00834">
    <property type="entry name" value="PROTEASES2C"/>
</dbReference>
<keyword evidence="2" id="KW-0645">Protease</keyword>
<dbReference type="Pfam" id="PF13365">
    <property type="entry name" value="Trypsin_2"/>
    <property type="match status" value="1"/>
</dbReference>
<evidence type="ECO:0000256" key="1">
    <source>
        <dbReference type="ARBA" id="ARBA00010541"/>
    </source>
</evidence>
<sequence length="360" mass="39038">MKKKTYLGICLVLLALLLVGCRLFEGEKDPTVIEKEPDIVEIQSSITETYEKVSKACVGIYATNRLENIASSGSGVIYKEDNGTYFVVTNSHVVEDMTAYQIYLGKSRYYSAKLVGRDPSNDIAVLTFSLDLFGGDVAVCDIFSYDEEIVSVGQTVLAIGCPLGLENYNYLSTGVVSKVTSAMVQTNAEINPGNSGGGLFNLSGRLIGINTEKQVYTTSYDENGNMEQIPVEGMGYAVILDVVKKCITDIENKTGVIERPKLGITIAALNRYLQPQAPEWTYFPNEVEEGLIVRAIDSDGAAASSSLQVNDVLLTADGKTVTTSNDLSNILALKLPGDTITFEVYRAHANEKKVTVTITL</sequence>
<dbReference type="InterPro" id="IPR043504">
    <property type="entry name" value="Peptidase_S1_PA_chymotrypsin"/>
</dbReference>
<dbReference type="InterPro" id="IPR036034">
    <property type="entry name" value="PDZ_sf"/>
</dbReference>
<dbReference type="Gene3D" id="2.30.42.10">
    <property type="match status" value="1"/>
</dbReference>
<dbReference type="Pfam" id="PF13180">
    <property type="entry name" value="PDZ_2"/>
    <property type="match status" value="1"/>
</dbReference>
<dbReference type="Gene3D" id="2.40.10.10">
    <property type="entry name" value="Trypsin-like serine proteases"/>
    <property type="match status" value="2"/>
</dbReference>
<feature type="domain" description="PDZ" evidence="4">
    <location>
        <begin position="246"/>
        <end position="348"/>
    </location>
</feature>
<reference evidence="5" key="2">
    <citation type="journal article" date="2021" name="PeerJ">
        <title>Extensive microbial diversity within the chicken gut microbiome revealed by metagenomics and culture.</title>
        <authorList>
            <person name="Gilroy R."/>
            <person name="Ravi A."/>
            <person name="Getino M."/>
            <person name="Pursley I."/>
            <person name="Horton D.L."/>
            <person name="Alikhan N.F."/>
            <person name="Baker D."/>
            <person name="Gharbi K."/>
            <person name="Hall N."/>
            <person name="Watson M."/>
            <person name="Adriaenssens E.M."/>
            <person name="Foster-Nyarko E."/>
            <person name="Jarju S."/>
            <person name="Secka A."/>
            <person name="Antonio M."/>
            <person name="Oren A."/>
            <person name="Chaudhuri R.R."/>
            <person name="La Ragione R."/>
            <person name="Hildebrand F."/>
            <person name="Pallen M.J."/>
        </authorList>
    </citation>
    <scope>NUCLEOTIDE SEQUENCE</scope>
    <source>
        <strain evidence="5">ChiW17-6978</strain>
    </source>
</reference>
<dbReference type="PANTHER" id="PTHR43343:SF3">
    <property type="entry name" value="PROTEASE DO-LIKE 8, CHLOROPLASTIC"/>
    <property type="match status" value="1"/>
</dbReference>
<dbReference type="PROSITE" id="PS50106">
    <property type="entry name" value="PDZ"/>
    <property type="match status" value="1"/>
</dbReference>
<comment type="similarity">
    <text evidence="1">Belongs to the peptidase S1C family.</text>
</comment>
<dbReference type="InterPro" id="IPR001940">
    <property type="entry name" value="Peptidase_S1C"/>
</dbReference>
<dbReference type="PROSITE" id="PS51257">
    <property type="entry name" value="PROKAR_LIPOPROTEIN"/>
    <property type="match status" value="1"/>
</dbReference>
<dbReference type="GO" id="GO:0006508">
    <property type="term" value="P:proteolysis"/>
    <property type="evidence" value="ECO:0007669"/>
    <property type="project" value="UniProtKB-KW"/>
</dbReference>
<dbReference type="EMBL" id="DVLF01000151">
    <property type="protein sequence ID" value="HIT50328.1"/>
    <property type="molecule type" value="Genomic_DNA"/>
</dbReference>
<evidence type="ECO:0000313" key="5">
    <source>
        <dbReference type="EMBL" id="HIT50328.1"/>
    </source>
</evidence>
<evidence type="ECO:0000259" key="4">
    <source>
        <dbReference type="PROSITE" id="PS50106"/>
    </source>
</evidence>
<dbReference type="InterPro" id="IPR001478">
    <property type="entry name" value="PDZ"/>
</dbReference>
<protein>
    <submittedName>
        <fullName evidence="5">Trypsin-like peptidase domain-containing protein</fullName>
    </submittedName>
</protein>
<dbReference type="SUPFAM" id="SSF50494">
    <property type="entry name" value="Trypsin-like serine proteases"/>
    <property type="match status" value="1"/>
</dbReference>
<dbReference type="SUPFAM" id="SSF50156">
    <property type="entry name" value="PDZ domain-like"/>
    <property type="match status" value="1"/>
</dbReference>
<evidence type="ECO:0000313" key="6">
    <source>
        <dbReference type="Proteomes" id="UP000886758"/>
    </source>
</evidence>
<dbReference type="AlphaFoldDB" id="A0A9D1KJY0"/>
<reference evidence="5" key="1">
    <citation type="submission" date="2020-10" db="EMBL/GenBank/DDBJ databases">
        <authorList>
            <person name="Gilroy R."/>
        </authorList>
    </citation>
    <scope>NUCLEOTIDE SEQUENCE</scope>
    <source>
        <strain evidence="5">ChiW17-6978</strain>
    </source>
</reference>
<dbReference type="Proteomes" id="UP000886758">
    <property type="component" value="Unassembled WGS sequence"/>
</dbReference>
<name>A0A9D1KJY0_9MOLU</name>
<evidence type="ECO:0000256" key="3">
    <source>
        <dbReference type="ARBA" id="ARBA00022801"/>
    </source>
</evidence>
<dbReference type="SMART" id="SM00228">
    <property type="entry name" value="PDZ"/>
    <property type="match status" value="1"/>
</dbReference>
<organism evidence="5 6">
    <name type="scientific">Candidatus Pelethenecus faecipullorum</name>
    <dbReference type="NCBI Taxonomy" id="2840900"/>
    <lineage>
        <taxon>Bacteria</taxon>
        <taxon>Bacillati</taxon>
        <taxon>Mycoplasmatota</taxon>
        <taxon>Mollicutes</taxon>
        <taxon>Candidatus Pelethenecus</taxon>
    </lineage>
</organism>
<comment type="caution">
    <text evidence="5">The sequence shown here is derived from an EMBL/GenBank/DDBJ whole genome shotgun (WGS) entry which is preliminary data.</text>
</comment>
<dbReference type="InterPro" id="IPR009003">
    <property type="entry name" value="Peptidase_S1_PA"/>
</dbReference>
<dbReference type="PANTHER" id="PTHR43343">
    <property type="entry name" value="PEPTIDASE S12"/>
    <property type="match status" value="1"/>
</dbReference>
<accession>A0A9D1KJY0</accession>
<gene>
    <name evidence="5" type="ORF">IAD46_04815</name>
</gene>